<sequence>MKAVKIAKKVNLLDGGCNACGIIEDVSYTLTYDEQAIPLDELNVNTLVTAIVLKNGFKREYESDVLDDYILYKKDNHQIRLKEEYDYLIYSTAQTKLETKDQIIDNKVLVKKVNEILTTIFVLDEVSFSFI</sequence>
<dbReference type="RefSeq" id="WP_336576964.1">
    <property type="nucleotide sequence ID" value="NZ_NGLE02000001.1"/>
</dbReference>
<dbReference type="Pfam" id="PF16067">
    <property type="entry name" value="DUF4809"/>
    <property type="match status" value="1"/>
</dbReference>
<evidence type="ECO:0008006" key="3">
    <source>
        <dbReference type="Google" id="ProtNLM"/>
    </source>
</evidence>
<protein>
    <recommendedName>
        <fullName evidence="3">DUF4809 domain-containing protein</fullName>
    </recommendedName>
</protein>
<keyword evidence="2" id="KW-1185">Reference proteome</keyword>
<dbReference type="InterPro" id="IPR032080">
    <property type="entry name" value="DUF4809"/>
</dbReference>
<accession>A0ABU8ICV5</accession>
<reference evidence="1" key="1">
    <citation type="submission" date="2018-07" db="EMBL/GenBank/DDBJ databases">
        <title>The Genome Sequence of Enterococcus sp. DIV0659b.</title>
        <authorList>
            <consortium name="The Broad Institute Genomics Platform"/>
            <consortium name="The Broad Institute Genomic Center for Infectious Diseases"/>
            <person name="Earl A."/>
            <person name="Manson A."/>
            <person name="Schwartman J."/>
            <person name="Gilmore M."/>
            <person name="Abouelleil A."/>
            <person name="Cao P."/>
            <person name="Chapman S."/>
            <person name="Cusick C."/>
            <person name="Shea T."/>
            <person name="Young S."/>
            <person name="Neafsey D."/>
            <person name="Nusbaum C."/>
            <person name="Birren B."/>
        </authorList>
    </citation>
    <scope>NUCLEOTIDE SEQUENCE [LARGE SCALE GENOMIC DNA]</scope>
    <source>
        <strain evidence="1">4G2_DIV0659</strain>
    </source>
</reference>
<gene>
    <name evidence="1" type="ORF">A5880_000825</name>
</gene>
<proteinExistence type="predicted"/>
<name>A0ABU8ICV5_9ENTE</name>
<organism evidence="1 2">
    <name type="scientific">Candidatus Enterococcus mansonii</name>
    <dbReference type="NCBI Taxonomy" id="1834181"/>
    <lineage>
        <taxon>Bacteria</taxon>
        <taxon>Bacillati</taxon>
        <taxon>Bacillota</taxon>
        <taxon>Bacilli</taxon>
        <taxon>Lactobacillales</taxon>
        <taxon>Enterococcaceae</taxon>
        <taxon>Enterococcus</taxon>
    </lineage>
</organism>
<evidence type="ECO:0000313" key="1">
    <source>
        <dbReference type="EMBL" id="MEI5993284.1"/>
    </source>
</evidence>
<comment type="caution">
    <text evidence="1">The sequence shown here is derived from an EMBL/GenBank/DDBJ whole genome shotgun (WGS) entry which is preliminary data.</text>
</comment>
<dbReference type="EMBL" id="NGLE02000001">
    <property type="protein sequence ID" value="MEI5993284.1"/>
    <property type="molecule type" value="Genomic_DNA"/>
</dbReference>
<evidence type="ECO:0000313" key="2">
    <source>
        <dbReference type="Proteomes" id="UP000195139"/>
    </source>
</evidence>
<dbReference type="Proteomes" id="UP000195139">
    <property type="component" value="Unassembled WGS sequence"/>
</dbReference>